<reference evidence="2 3" key="1">
    <citation type="submission" date="2014-05" db="EMBL/GenBank/DDBJ databases">
        <title>Cellulosimicrobium funkei U11 genome.</title>
        <authorList>
            <person name="Hu C."/>
            <person name="Gong Y."/>
            <person name="Wan W."/>
            <person name="Jiang M."/>
        </authorList>
    </citation>
    <scope>NUCLEOTIDE SEQUENCE [LARGE SCALE GENOMIC DNA]</scope>
    <source>
        <strain evidence="2 3">U11</strain>
    </source>
</reference>
<proteinExistence type="predicted"/>
<dbReference type="SUPFAM" id="SSF53335">
    <property type="entry name" value="S-adenosyl-L-methionine-dependent methyltransferases"/>
    <property type="match status" value="1"/>
</dbReference>
<protein>
    <recommendedName>
        <fullName evidence="1">Methyltransferase domain-containing protein</fullName>
    </recommendedName>
</protein>
<evidence type="ECO:0000313" key="3">
    <source>
        <dbReference type="Proteomes" id="UP000035265"/>
    </source>
</evidence>
<comment type="caution">
    <text evidence="2">The sequence shown here is derived from an EMBL/GenBank/DDBJ whole genome shotgun (WGS) entry which is preliminary data.</text>
</comment>
<dbReference type="Proteomes" id="UP000035265">
    <property type="component" value="Unassembled WGS sequence"/>
</dbReference>
<dbReference type="AlphaFoldDB" id="A0A0H2L5Q7"/>
<gene>
    <name evidence="2" type="ORF">FB00_06940</name>
</gene>
<evidence type="ECO:0000313" key="2">
    <source>
        <dbReference type="EMBL" id="KLN35502.1"/>
    </source>
</evidence>
<evidence type="ECO:0000259" key="1">
    <source>
        <dbReference type="Pfam" id="PF13649"/>
    </source>
</evidence>
<feature type="domain" description="Methyltransferase" evidence="1">
    <location>
        <begin position="352"/>
        <end position="412"/>
    </location>
</feature>
<keyword evidence="3" id="KW-1185">Reference proteome</keyword>
<dbReference type="EMBL" id="JNBQ01000004">
    <property type="protein sequence ID" value="KLN35502.1"/>
    <property type="molecule type" value="Genomic_DNA"/>
</dbReference>
<dbReference type="CDD" id="cd02440">
    <property type="entry name" value="AdoMet_MTases"/>
    <property type="match status" value="1"/>
</dbReference>
<dbReference type="InterPro" id="IPR052942">
    <property type="entry name" value="LPS_cholinephosphotransferase"/>
</dbReference>
<dbReference type="PATRIC" id="fig|264251.5.peg.1414"/>
<sequence length="524" mass="58392">MPRRPATTSRELRASRTRLRLPARVPDHVSSLDVLLNGHRVWSIDLVSDDAVRERLDHPWPAPITPFLDGTARIDVADSTTGDVLWSTSVRFGRSERPVEVVDALGRHVALNKWGRLGKTFDGADEGLQQRLLDRLDVLVDLLHALGLRPFVVGGTLLGAVRSGHILPHDDDADLAYLSELSHPADLSLENARIAADLTSRGYEIVRHSNAHLQITFRRDDGLVDGYIDIFTAFFTPDGQINQPFHVRGPMRQDSMLPFSTVTLEGRSYPAPAVPEDWLVVNYDENWRTPLPGYKLRTPRATARRFRNWFGSYNFQRDFWEDRYLYDPTSGSGTDLRGADALLARTDDGDVVVDLGCGAGAAARHLAAHGRRVVGVDYAESALLRARGLTDAAEAERVTWLRRNLIDFREAADVIALLAEEEGRVHVLANHLLERLGHHGRATVWRTLRQYARAGSVVALVVDTVPDPEVTFRDPTTWHLTLEEIEQELAPLGLSLDGTTPLRGTARDDVRRPVLTYLTTAAQS</sequence>
<dbReference type="RefSeq" id="WP_047232123.1">
    <property type="nucleotide sequence ID" value="NZ_JNBQ01000004.1"/>
</dbReference>
<dbReference type="Pfam" id="PF13649">
    <property type="entry name" value="Methyltransf_25"/>
    <property type="match status" value="1"/>
</dbReference>
<dbReference type="GO" id="GO:0009100">
    <property type="term" value="P:glycoprotein metabolic process"/>
    <property type="evidence" value="ECO:0007669"/>
    <property type="project" value="UniProtKB-ARBA"/>
</dbReference>
<name>A0A0H2L5Q7_9MICO</name>
<dbReference type="InterPro" id="IPR041698">
    <property type="entry name" value="Methyltransf_25"/>
</dbReference>
<dbReference type="STRING" id="264251.FB00_06940"/>
<organism evidence="2 3">
    <name type="scientific">Cellulosimicrobium funkei</name>
    <dbReference type="NCBI Taxonomy" id="264251"/>
    <lineage>
        <taxon>Bacteria</taxon>
        <taxon>Bacillati</taxon>
        <taxon>Actinomycetota</taxon>
        <taxon>Actinomycetes</taxon>
        <taxon>Micrococcales</taxon>
        <taxon>Promicromonosporaceae</taxon>
        <taxon>Cellulosimicrobium</taxon>
    </lineage>
</organism>
<dbReference type="PANTHER" id="PTHR43404:SF1">
    <property type="entry name" value="MNN4P"/>
    <property type="match status" value="1"/>
</dbReference>
<dbReference type="Gene3D" id="3.40.50.150">
    <property type="entry name" value="Vaccinia Virus protein VP39"/>
    <property type="match status" value="1"/>
</dbReference>
<accession>A0A0H2L5Q7</accession>
<dbReference type="PANTHER" id="PTHR43404">
    <property type="entry name" value="LIPOPOLYSACCHARIDE CHOLINEPHOSPHOTRANSFERASE LICD"/>
    <property type="match status" value="1"/>
</dbReference>
<dbReference type="InterPro" id="IPR029063">
    <property type="entry name" value="SAM-dependent_MTases_sf"/>
</dbReference>